<dbReference type="AlphaFoldDB" id="A0A9P4I9U9"/>
<keyword evidence="3" id="KW-1185">Reference proteome</keyword>
<evidence type="ECO:0000313" key="2">
    <source>
        <dbReference type="EMBL" id="KAF2095797.1"/>
    </source>
</evidence>
<evidence type="ECO:0000256" key="1">
    <source>
        <dbReference type="SAM" id="MobiDB-lite"/>
    </source>
</evidence>
<dbReference type="Proteomes" id="UP000799772">
    <property type="component" value="Unassembled WGS sequence"/>
</dbReference>
<comment type="caution">
    <text evidence="2">The sequence shown here is derived from an EMBL/GenBank/DDBJ whole genome shotgun (WGS) entry which is preliminary data.</text>
</comment>
<organism evidence="2 3">
    <name type="scientific">Rhizodiscina lignyota</name>
    <dbReference type="NCBI Taxonomy" id="1504668"/>
    <lineage>
        <taxon>Eukaryota</taxon>
        <taxon>Fungi</taxon>
        <taxon>Dikarya</taxon>
        <taxon>Ascomycota</taxon>
        <taxon>Pezizomycotina</taxon>
        <taxon>Dothideomycetes</taxon>
        <taxon>Pleosporomycetidae</taxon>
        <taxon>Aulographales</taxon>
        <taxon>Rhizodiscinaceae</taxon>
        <taxon>Rhizodiscina</taxon>
    </lineage>
</organism>
<feature type="region of interest" description="Disordered" evidence="1">
    <location>
        <begin position="1"/>
        <end position="22"/>
    </location>
</feature>
<evidence type="ECO:0000313" key="3">
    <source>
        <dbReference type="Proteomes" id="UP000799772"/>
    </source>
</evidence>
<reference evidence="2" key="1">
    <citation type="journal article" date="2020" name="Stud. Mycol.">
        <title>101 Dothideomycetes genomes: a test case for predicting lifestyles and emergence of pathogens.</title>
        <authorList>
            <person name="Haridas S."/>
            <person name="Albert R."/>
            <person name="Binder M."/>
            <person name="Bloem J."/>
            <person name="Labutti K."/>
            <person name="Salamov A."/>
            <person name="Andreopoulos B."/>
            <person name="Baker S."/>
            <person name="Barry K."/>
            <person name="Bills G."/>
            <person name="Bluhm B."/>
            <person name="Cannon C."/>
            <person name="Castanera R."/>
            <person name="Culley D."/>
            <person name="Daum C."/>
            <person name="Ezra D."/>
            <person name="Gonzalez J."/>
            <person name="Henrissat B."/>
            <person name="Kuo A."/>
            <person name="Liang C."/>
            <person name="Lipzen A."/>
            <person name="Lutzoni F."/>
            <person name="Magnuson J."/>
            <person name="Mondo S."/>
            <person name="Nolan M."/>
            <person name="Ohm R."/>
            <person name="Pangilinan J."/>
            <person name="Park H.-J."/>
            <person name="Ramirez L."/>
            <person name="Alfaro M."/>
            <person name="Sun H."/>
            <person name="Tritt A."/>
            <person name="Yoshinaga Y."/>
            <person name="Zwiers L.-H."/>
            <person name="Turgeon B."/>
            <person name="Goodwin S."/>
            <person name="Spatafora J."/>
            <person name="Crous P."/>
            <person name="Grigoriev I."/>
        </authorList>
    </citation>
    <scope>NUCLEOTIDE SEQUENCE</scope>
    <source>
        <strain evidence="2">CBS 133067</strain>
    </source>
</reference>
<accession>A0A9P4I9U9</accession>
<gene>
    <name evidence="2" type="ORF">NA57DRAFT_58870</name>
</gene>
<dbReference type="OrthoDB" id="4167490at2759"/>
<sequence length="160" mass="18429">MAAKRKFTAPRVQTEAKPKPTNSIKLNPYARGSAKLEELPNELLQDIWMMSLNLDFPLTSPTLSGKLLNGALRSRFADRLSQELRFSYIPQNLPVYRKSTKDNAHQPLVLQTLHSELMTASLFRGLRARARKHFMVDKDEHWRLPFGHFHNRGALRTPPE</sequence>
<dbReference type="EMBL" id="ML978130">
    <property type="protein sequence ID" value="KAF2095797.1"/>
    <property type="molecule type" value="Genomic_DNA"/>
</dbReference>
<proteinExistence type="predicted"/>
<protein>
    <submittedName>
        <fullName evidence="2">Uncharacterized protein</fullName>
    </submittedName>
</protein>
<name>A0A9P4I9U9_9PEZI</name>